<dbReference type="EMBL" id="JAACNH010000006">
    <property type="protein sequence ID" value="KAG8438976.1"/>
    <property type="molecule type" value="Genomic_DNA"/>
</dbReference>
<comment type="caution">
    <text evidence="1">The sequence shown here is derived from an EMBL/GenBank/DDBJ whole genome shotgun (WGS) entry which is preliminary data.</text>
</comment>
<reference evidence="1" key="1">
    <citation type="thesis" date="2020" institute="ProQuest LLC" country="789 East Eisenhower Parkway, Ann Arbor, MI, USA">
        <title>Comparative Genomics and Chromosome Evolution.</title>
        <authorList>
            <person name="Mudd A.B."/>
        </authorList>
    </citation>
    <scope>NUCLEOTIDE SEQUENCE</scope>
    <source>
        <strain evidence="1">Female2</strain>
        <tissue evidence="1">Blood</tissue>
    </source>
</reference>
<sequence>MIGIVVVLHDFNASKFSWAKALERISVYHNRIVLYQVIVAISTPVRAVIPDTKHNNCLALGKIKSLEHCCIGYDLRTCLIILF</sequence>
<keyword evidence="2" id="KW-1185">Reference proteome</keyword>
<accession>A0A8T2J953</accession>
<dbReference type="AlphaFoldDB" id="A0A8T2J953"/>
<gene>
    <name evidence="1" type="ORF">GDO86_005238</name>
</gene>
<evidence type="ECO:0000313" key="1">
    <source>
        <dbReference type="EMBL" id="KAG8438976.1"/>
    </source>
</evidence>
<evidence type="ECO:0000313" key="2">
    <source>
        <dbReference type="Proteomes" id="UP000812440"/>
    </source>
</evidence>
<dbReference type="Proteomes" id="UP000812440">
    <property type="component" value="Chromosome 3"/>
</dbReference>
<proteinExistence type="predicted"/>
<protein>
    <submittedName>
        <fullName evidence="1">Uncharacterized protein</fullName>
    </submittedName>
</protein>
<name>A0A8T2J953_9PIPI</name>
<organism evidence="1 2">
    <name type="scientific">Hymenochirus boettgeri</name>
    <name type="common">Congo dwarf clawed frog</name>
    <dbReference type="NCBI Taxonomy" id="247094"/>
    <lineage>
        <taxon>Eukaryota</taxon>
        <taxon>Metazoa</taxon>
        <taxon>Chordata</taxon>
        <taxon>Craniata</taxon>
        <taxon>Vertebrata</taxon>
        <taxon>Euteleostomi</taxon>
        <taxon>Amphibia</taxon>
        <taxon>Batrachia</taxon>
        <taxon>Anura</taxon>
        <taxon>Pipoidea</taxon>
        <taxon>Pipidae</taxon>
        <taxon>Pipinae</taxon>
        <taxon>Hymenochirus</taxon>
    </lineage>
</organism>